<dbReference type="Gene3D" id="3.20.20.10">
    <property type="entry name" value="Alanine racemase"/>
    <property type="match status" value="1"/>
</dbReference>
<accession>A0A1M6FA70</accession>
<dbReference type="GO" id="GO:0008836">
    <property type="term" value="F:diaminopimelate decarboxylase activity"/>
    <property type="evidence" value="ECO:0007669"/>
    <property type="project" value="TreeGrafter"/>
</dbReference>
<dbReference type="SUPFAM" id="SSF51419">
    <property type="entry name" value="PLP-binding barrel"/>
    <property type="match status" value="1"/>
</dbReference>
<organism evidence="4 5">
    <name type="scientific">Butyrivibrio fibrisolvens DSM 3071</name>
    <dbReference type="NCBI Taxonomy" id="1121131"/>
    <lineage>
        <taxon>Bacteria</taxon>
        <taxon>Bacillati</taxon>
        <taxon>Bacillota</taxon>
        <taxon>Clostridia</taxon>
        <taxon>Lachnospirales</taxon>
        <taxon>Lachnospiraceae</taxon>
        <taxon>Butyrivibrio</taxon>
    </lineage>
</organism>
<name>A0A1M6FA70_BUTFI</name>
<dbReference type="GeneID" id="89511261"/>
<gene>
    <name evidence="4" type="ORF">SAMN02745229_03873</name>
</gene>
<evidence type="ECO:0000259" key="3">
    <source>
        <dbReference type="Pfam" id="PF02784"/>
    </source>
</evidence>
<keyword evidence="5" id="KW-1185">Reference proteome</keyword>
<protein>
    <submittedName>
        <fullName evidence="4">Diaminopimelate decarboxylase</fullName>
    </submittedName>
</protein>
<dbReference type="EMBL" id="FQXK01000049">
    <property type="protein sequence ID" value="SHI94580.1"/>
    <property type="molecule type" value="Genomic_DNA"/>
</dbReference>
<dbReference type="PANTHER" id="PTHR43727">
    <property type="entry name" value="DIAMINOPIMELATE DECARBOXYLASE"/>
    <property type="match status" value="1"/>
</dbReference>
<evidence type="ECO:0000313" key="4">
    <source>
        <dbReference type="EMBL" id="SHI94580.1"/>
    </source>
</evidence>
<dbReference type="Gene3D" id="2.40.37.10">
    <property type="entry name" value="Lyase, Ornithine Decarboxylase, Chain A, domain 1"/>
    <property type="match status" value="1"/>
</dbReference>
<dbReference type="InterPro" id="IPR022644">
    <property type="entry name" value="De-COase2_N"/>
</dbReference>
<dbReference type="Proteomes" id="UP000184278">
    <property type="component" value="Unassembled WGS sequence"/>
</dbReference>
<keyword evidence="2" id="KW-0663">Pyridoxal phosphate</keyword>
<reference evidence="5" key="1">
    <citation type="submission" date="2016-11" db="EMBL/GenBank/DDBJ databases">
        <authorList>
            <person name="Varghese N."/>
            <person name="Submissions S."/>
        </authorList>
    </citation>
    <scope>NUCLEOTIDE SEQUENCE [LARGE SCALE GENOMIC DNA]</scope>
    <source>
        <strain evidence="5">DSM 3071</strain>
    </source>
</reference>
<evidence type="ECO:0000256" key="2">
    <source>
        <dbReference type="ARBA" id="ARBA00022898"/>
    </source>
</evidence>
<dbReference type="OrthoDB" id="9802241at2"/>
<dbReference type="GO" id="GO:0009089">
    <property type="term" value="P:lysine biosynthetic process via diaminopimelate"/>
    <property type="evidence" value="ECO:0007669"/>
    <property type="project" value="TreeGrafter"/>
</dbReference>
<dbReference type="InterPro" id="IPR029066">
    <property type="entry name" value="PLP-binding_barrel"/>
</dbReference>
<dbReference type="Pfam" id="PF02784">
    <property type="entry name" value="Orn_Arg_deC_N"/>
    <property type="match status" value="1"/>
</dbReference>
<dbReference type="AlphaFoldDB" id="A0A1M6FA70"/>
<dbReference type="RefSeq" id="WP_073390205.1">
    <property type="nucleotide sequence ID" value="NZ_FQXK01000049.1"/>
</dbReference>
<evidence type="ECO:0000256" key="1">
    <source>
        <dbReference type="ARBA" id="ARBA00001933"/>
    </source>
</evidence>
<proteinExistence type="predicted"/>
<comment type="cofactor">
    <cofactor evidence="1">
        <name>pyridoxal 5'-phosphate</name>
        <dbReference type="ChEBI" id="CHEBI:597326"/>
    </cofactor>
</comment>
<dbReference type="SUPFAM" id="SSF50621">
    <property type="entry name" value="Alanine racemase C-terminal domain-like"/>
    <property type="match status" value="1"/>
</dbReference>
<evidence type="ECO:0000313" key="5">
    <source>
        <dbReference type="Proteomes" id="UP000184278"/>
    </source>
</evidence>
<dbReference type="PANTHER" id="PTHR43727:SF2">
    <property type="entry name" value="GROUP IV DECARBOXYLASE"/>
    <property type="match status" value="1"/>
</dbReference>
<feature type="domain" description="Orn/DAP/Arg decarboxylase 2 N-terminal" evidence="3">
    <location>
        <begin position="24"/>
        <end position="283"/>
    </location>
</feature>
<dbReference type="InterPro" id="IPR009006">
    <property type="entry name" value="Ala_racemase/Decarboxylase_C"/>
</dbReference>
<dbReference type="STRING" id="1121131.SAMN02745229_03873"/>
<sequence>MIDNEEFKKIADEYATPSYIFNIDDLKKRVADIRQIVGDNIGLCYAMKANPFLTKAMSEVVDKLEVCSPGELDICVAEKIDGDKIVYSGVNKTKESIIDAFKAKAGIYTAESVLHANLLQEAAWEIKECGLICESNDDYLKEEKMASGSDDFFSDGFKVPVLLRLNAGSQFGMSREDICYILDHQDDYPNLEFVGIHYFAGTQRKKLKQQIEELEELHVFIEELRVKYSLPLRKLEYGPGLPVPYFEGEDFEDTLLPLKDLAPTLTEVSRWCDLTIEMGRFFTSTCGIYISKVMDIKSNKGTNYCIIDGGINHITYFGQVMGMKIPIMRHIEGDGQAVYGTVEGTADYALCGSLCTTADVLVRKVSFTNLKIGDILAFENIGAYSITEGLYLFLSRTMPKVLIYENGKVKVVRDFKDTSVLNH</sequence>